<dbReference type="EMBL" id="AMGV01000007">
    <property type="protein sequence ID" value="KEF55392.1"/>
    <property type="molecule type" value="Genomic_DNA"/>
</dbReference>
<comment type="similarity">
    <text evidence="1">Belongs to the metallo-dependent hydrolases superfamily.</text>
</comment>
<sequence>MASQTSNTAAFPIIDSHIHLYAKTHIPTLAWTGDLPADHPLNRQRSVEDYKAVSARQTNLLGFVFLETDRKSGLGNTDWEDALKEVDFLVRIATGSPVEGEGHVPEDSRLVLGVVPWAPVPAGTSLLAEYVENVQTRFSNAGIADRLKGFRYLVQSRPAGTMLQAEFIEGLQWLGEQDLVFDLGVDAREGGLHQLEEACTMMQRVYTSGSRVKIIINHFCKPNLHLTASHANEGHPDFLGWKENIEKMASYPSTYMKLSGWFSELPPQNEGHPEDIARLVERTRPWADVVFKAFTPSRILFGSDWPVCGVGGPGNYSWQHWHDLVEAILESQNASAQSKKEVWSGTAAQAYNIKI</sequence>
<evidence type="ECO:0000256" key="1">
    <source>
        <dbReference type="ARBA" id="ARBA00038310"/>
    </source>
</evidence>
<dbReference type="Gene3D" id="3.20.20.140">
    <property type="entry name" value="Metal-dependent hydrolases"/>
    <property type="match status" value="1"/>
</dbReference>
<gene>
    <name evidence="3" type="ORF">A1O9_08142</name>
</gene>
<dbReference type="OrthoDB" id="2135488at2759"/>
<evidence type="ECO:0000313" key="3">
    <source>
        <dbReference type="EMBL" id="KEF55392.1"/>
    </source>
</evidence>
<dbReference type="Pfam" id="PF04909">
    <property type="entry name" value="Amidohydro_2"/>
    <property type="match status" value="1"/>
</dbReference>
<name>A0A072P6P5_9EURO</name>
<evidence type="ECO:0000259" key="2">
    <source>
        <dbReference type="Pfam" id="PF04909"/>
    </source>
</evidence>
<organism evidence="3 4">
    <name type="scientific">Exophiala aquamarina CBS 119918</name>
    <dbReference type="NCBI Taxonomy" id="1182545"/>
    <lineage>
        <taxon>Eukaryota</taxon>
        <taxon>Fungi</taxon>
        <taxon>Dikarya</taxon>
        <taxon>Ascomycota</taxon>
        <taxon>Pezizomycotina</taxon>
        <taxon>Eurotiomycetes</taxon>
        <taxon>Chaetothyriomycetidae</taxon>
        <taxon>Chaetothyriales</taxon>
        <taxon>Herpotrichiellaceae</taxon>
        <taxon>Exophiala</taxon>
    </lineage>
</organism>
<dbReference type="PANTHER" id="PTHR43569">
    <property type="entry name" value="AMIDOHYDROLASE"/>
    <property type="match status" value="1"/>
</dbReference>
<comment type="caution">
    <text evidence="3">The sequence shown here is derived from an EMBL/GenBank/DDBJ whole genome shotgun (WGS) entry which is preliminary data.</text>
</comment>
<keyword evidence="4" id="KW-1185">Reference proteome</keyword>
<reference evidence="3 4" key="1">
    <citation type="submission" date="2013-03" db="EMBL/GenBank/DDBJ databases">
        <title>The Genome Sequence of Exophiala aquamarina CBS 119918.</title>
        <authorList>
            <consortium name="The Broad Institute Genomics Platform"/>
            <person name="Cuomo C."/>
            <person name="de Hoog S."/>
            <person name="Gorbushina A."/>
            <person name="Walker B."/>
            <person name="Young S.K."/>
            <person name="Zeng Q."/>
            <person name="Gargeya S."/>
            <person name="Fitzgerald M."/>
            <person name="Haas B."/>
            <person name="Abouelleil A."/>
            <person name="Allen A.W."/>
            <person name="Alvarado L."/>
            <person name="Arachchi H.M."/>
            <person name="Berlin A.M."/>
            <person name="Chapman S.B."/>
            <person name="Gainer-Dewar J."/>
            <person name="Goldberg J."/>
            <person name="Griggs A."/>
            <person name="Gujja S."/>
            <person name="Hansen M."/>
            <person name="Howarth C."/>
            <person name="Imamovic A."/>
            <person name="Ireland A."/>
            <person name="Larimer J."/>
            <person name="McCowan C."/>
            <person name="Murphy C."/>
            <person name="Pearson M."/>
            <person name="Poon T.W."/>
            <person name="Priest M."/>
            <person name="Roberts A."/>
            <person name="Saif S."/>
            <person name="Shea T."/>
            <person name="Sisk P."/>
            <person name="Sykes S."/>
            <person name="Wortman J."/>
            <person name="Nusbaum C."/>
            <person name="Birren B."/>
        </authorList>
    </citation>
    <scope>NUCLEOTIDE SEQUENCE [LARGE SCALE GENOMIC DNA]</scope>
    <source>
        <strain evidence="3 4">CBS 119918</strain>
    </source>
</reference>
<proteinExistence type="inferred from homology"/>
<evidence type="ECO:0000313" key="4">
    <source>
        <dbReference type="Proteomes" id="UP000027920"/>
    </source>
</evidence>
<dbReference type="InterPro" id="IPR006680">
    <property type="entry name" value="Amidohydro-rel"/>
</dbReference>
<dbReference type="HOGENOM" id="CLU_044590_1_0_1"/>
<dbReference type="Proteomes" id="UP000027920">
    <property type="component" value="Unassembled WGS sequence"/>
</dbReference>
<dbReference type="STRING" id="1182545.A0A072P6P5"/>
<dbReference type="SUPFAM" id="SSF51556">
    <property type="entry name" value="Metallo-dependent hydrolases"/>
    <property type="match status" value="1"/>
</dbReference>
<dbReference type="InterPro" id="IPR032466">
    <property type="entry name" value="Metal_Hydrolase"/>
</dbReference>
<feature type="domain" description="Amidohydrolase-related" evidence="2">
    <location>
        <begin position="128"/>
        <end position="352"/>
    </location>
</feature>
<dbReference type="GO" id="GO:0016787">
    <property type="term" value="F:hydrolase activity"/>
    <property type="evidence" value="ECO:0007669"/>
    <property type="project" value="InterPro"/>
</dbReference>
<protein>
    <recommendedName>
        <fullName evidence="2">Amidohydrolase-related domain-containing protein</fullName>
    </recommendedName>
</protein>
<dbReference type="AlphaFoldDB" id="A0A072P6P5"/>
<dbReference type="GeneID" id="25283055"/>
<dbReference type="InterPro" id="IPR052350">
    <property type="entry name" value="Metallo-dep_Lactonases"/>
</dbReference>
<dbReference type="PANTHER" id="PTHR43569:SF2">
    <property type="entry name" value="AMIDOHYDROLASE-RELATED DOMAIN-CONTAINING PROTEIN"/>
    <property type="match status" value="1"/>
</dbReference>
<accession>A0A072P6P5</accession>
<dbReference type="RefSeq" id="XP_013257982.1">
    <property type="nucleotide sequence ID" value="XM_013402528.1"/>
</dbReference>
<dbReference type="VEuPathDB" id="FungiDB:A1O9_08142"/>